<reference evidence="1 2" key="1">
    <citation type="journal article" date="2013" name="Nat. Genet.">
        <title>The high-quality draft genome of peach (Prunus persica) identifies unique patterns of genetic diversity, domestication and genome evolution.</title>
        <authorList>
            <consortium name="International Peach Genome Initiative"/>
            <person name="Verde I."/>
            <person name="Abbott A.G."/>
            <person name="Scalabrin S."/>
            <person name="Jung S."/>
            <person name="Shu S."/>
            <person name="Marroni F."/>
            <person name="Zhebentyayeva T."/>
            <person name="Dettori M.T."/>
            <person name="Grimwood J."/>
            <person name="Cattonaro F."/>
            <person name="Zuccolo A."/>
            <person name="Rossini L."/>
            <person name="Jenkins J."/>
            <person name="Vendramin E."/>
            <person name="Meisel L.A."/>
            <person name="Decroocq V."/>
            <person name="Sosinski B."/>
            <person name="Prochnik S."/>
            <person name="Mitros T."/>
            <person name="Policriti A."/>
            <person name="Cipriani G."/>
            <person name="Dondini L."/>
            <person name="Ficklin S."/>
            <person name="Goodstein D.M."/>
            <person name="Xuan P."/>
            <person name="Del Fabbro C."/>
            <person name="Aramini V."/>
            <person name="Copetti D."/>
            <person name="Gonzalez S."/>
            <person name="Horner D.S."/>
            <person name="Falchi R."/>
            <person name="Lucas S."/>
            <person name="Mica E."/>
            <person name="Maldonado J."/>
            <person name="Lazzari B."/>
            <person name="Bielenberg D."/>
            <person name="Pirona R."/>
            <person name="Miculan M."/>
            <person name="Barakat A."/>
            <person name="Testolin R."/>
            <person name="Stella A."/>
            <person name="Tartarini S."/>
            <person name="Tonutti P."/>
            <person name="Arus P."/>
            <person name="Orellana A."/>
            <person name="Wells C."/>
            <person name="Main D."/>
            <person name="Vizzotto G."/>
            <person name="Silva H."/>
            <person name="Salamini F."/>
            <person name="Schmutz J."/>
            <person name="Morgante M."/>
            <person name="Rokhsar D.S."/>
        </authorList>
    </citation>
    <scope>NUCLEOTIDE SEQUENCE [LARGE SCALE GENOMIC DNA]</scope>
    <source>
        <strain evidence="2">cv. Nemared</strain>
    </source>
</reference>
<gene>
    <name evidence="1" type="ORF">PRUPE_4G040200</name>
</gene>
<dbReference type="EMBL" id="CM007654">
    <property type="protein sequence ID" value="ONI10313.1"/>
    <property type="molecule type" value="Genomic_DNA"/>
</dbReference>
<evidence type="ECO:0000313" key="2">
    <source>
        <dbReference type="Proteomes" id="UP000006882"/>
    </source>
</evidence>
<name>A0A251PFF7_PRUPE</name>
<dbReference type="AlphaFoldDB" id="A0A251PFF7"/>
<accession>A0A251PFF7</accession>
<protein>
    <submittedName>
        <fullName evidence="1">Uncharacterized protein</fullName>
    </submittedName>
</protein>
<evidence type="ECO:0000313" key="1">
    <source>
        <dbReference type="EMBL" id="ONI10313.1"/>
    </source>
</evidence>
<organism evidence="1 2">
    <name type="scientific">Prunus persica</name>
    <name type="common">Peach</name>
    <name type="synonym">Amygdalus persica</name>
    <dbReference type="NCBI Taxonomy" id="3760"/>
    <lineage>
        <taxon>Eukaryota</taxon>
        <taxon>Viridiplantae</taxon>
        <taxon>Streptophyta</taxon>
        <taxon>Embryophyta</taxon>
        <taxon>Tracheophyta</taxon>
        <taxon>Spermatophyta</taxon>
        <taxon>Magnoliopsida</taxon>
        <taxon>eudicotyledons</taxon>
        <taxon>Gunneridae</taxon>
        <taxon>Pentapetalae</taxon>
        <taxon>rosids</taxon>
        <taxon>fabids</taxon>
        <taxon>Rosales</taxon>
        <taxon>Rosaceae</taxon>
        <taxon>Amygdaloideae</taxon>
        <taxon>Amygdaleae</taxon>
        <taxon>Prunus</taxon>
    </lineage>
</organism>
<proteinExistence type="predicted"/>
<dbReference type="Proteomes" id="UP000006882">
    <property type="component" value="Chromosome G4"/>
</dbReference>
<dbReference type="Gramene" id="ONI10313">
    <property type="protein sequence ID" value="ONI10313"/>
    <property type="gene ID" value="PRUPE_4G040200"/>
</dbReference>
<keyword evidence="2" id="KW-1185">Reference proteome</keyword>
<sequence length="88" mass="10118">MERKGKVKQAAAFSCKSQIPPSQRIRIDNVSKHYPNFEENCIYKFCLVKPFPAKKLNFHSSCCYITHQTNEKSLVAKCYDSVLQCLVS</sequence>